<evidence type="ECO:0000259" key="2">
    <source>
        <dbReference type="Pfam" id="PF17131"/>
    </source>
</evidence>
<protein>
    <submittedName>
        <fullName evidence="3">Outer membrane lipoprotein-sorting protein</fullName>
    </submittedName>
</protein>
<evidence type="ECO:0000256" key="1">
    <source>
        <dbReference type="SAM" id="SignalP"/>
    </source>
</evidence>
<sequence>MRKIALVLIACMFAPLPAAQAADDQALNIMRRVDAVDDGDNRTARMSMTLIDRDGSTRTRQLQTFMKDRGKDTLNLMFFLSPSNVRNTGFLTHDFRDPDRDDDQWLYLPELRKTKRIAGSSKSQSFMGTDLSYADMTRRVTDEWNYRLLGERDVRGVAAWLIEATPASAAVSERYGYAKSVMFVRKDIDVVVRAVHWLTKGGELKYLD</sequence>
<keyword evidence="3" id="KW-0449">Lipoprotein</keyword>
<reference evidence="3" key="1">
    <citation type="submission" date="2019-09" db="EMBL/GenBank/DDBJ databases">
        <title>Characterisation of the sponge microbiome using genome-centric metagenomics.</title>
        <authorList>
            <person name="Engelberts J.P."/>
            <person name="Robbins S.J."/>
            <person name="De Goeij J.M."/>
            <person name="Aranda M."/>
            <person name="Bell S.C."/>
            <person name="Webster N.S."/>
        </authorList>
    </citation>
    <scope>NUCLEOTIDE SEQUENCE</scope>
    <source>
        <strain evidence="3">SB0664_bin_43</strain>
    </source>
</reference>
<dbReference type="InterPro" id="IPR033399">
    <property type="entry name" value="TP_0789-like"/>
</dbReference>
<feature type="non-terminal residue" evidence="3">
    <location>
        <position position="208"/>
    </location>
</feature>
<evidence type="ECO:0000313" key="3">
    <source>
        <dbReference type="EMBL" id="MXY33485.1"/>
    </source>
</evidence>
<feature type="chain" id="PRO_5025579595" evidence="1">
    <location>
        <begin position="22"/>
        <end position="208"/>
    </location>
</feature>
<name>A0A6B0XZ45_9RHOB</name>
<feature type="domain" description="Uncharacterized protein TP-0789" evidence="2">
    <location>
        <begin position="72"/>
        <end position="207"/>
    </location>
</feature>
<keyword evidence="1" id="KW-0732">Signal</keyword>
<gene>
    <name evidence="3" type="ORF">F4Y60_05230</name>
</gene>
<accession>A0A6B0XZ45</accession>
<comment type="caution">
    <text evidence="3">The sequence shown here is derived from an EMBL/GenBank/DDBJ whole genome shotgun (WGS) entry which is preliminary data.</text>
</comment>
<feature type="signal peptide" evidence="1">
    <location>
        <begin position="1"/>
        <end position="21"/>
    </location>
</feature>
<dbReference type="AlphaFoldDB" id="A0A6B0XZ45"/>
<organism evidence="3">
    <name type="scientific">Boseongicola sp. SB0664_bin_43</name>
    <dbReference type="NCBI Taxonomy" id="2604844"/>
    <lineage>
        <taxon>Bacteria</taxon>
        <taxon>Pseudomonadati</taxon>
        <taxon>Pseudomonadota</taxon>
        <taxon>Alphaproteobacteria</taxon>
        <taxon>Rhodobacterales</taxon>
        <taxon>Paracoccaceae</taxon>
        <taxon>Boseongicola</taxon>
    </lineage>
</organism>
<dbReference type="Pfam" id="PF17131">
    <property type="entry name" value="LolA_like"/>
    <property type="match status" value="1"/>
</dbReference>
<dbReference type="CDD" id="cd16329">
    <property type="entry name" value="LolA_like"/>
    <property type="match status" value="1"/>
</dbReference>
<dbReference type="Gene3D" id="2.50.20.10">
    <property type="entry name" value="Lipoprotein localisation LolA/LolB/LppX"/>
    <property type="match status" value="1"/>
</dbReference>
<proteinExistence type="predicted"/>
<dbReference type="EMBL" id="VXRY01000210">
    <property type="protein sequence ID" value="MXY33485.1"/>
    <property type="molecule type" value="Genomic_DNA"/>
</dbReference>